<dbReference type="SUPFAM" id="SSF53383">
    <property type="entry name" value="PLP-dependent transferases"/>
    <property type="match status" value="1"/>
</dbReference>
<dbReference type="RefSeq" id="WP_010916754.1">
    <property type="nucleotide sequence ID" value="NC_002689.2"/>
</dbReference>
<dbReference type="InterPro" id="IPR015424">
    <property type="entry name" value="PyrdxlP-dep_Trfase"/>
</dbReference>
<dbReference type="PhylomeDB" id="Q97BG0"/>
<accession>Q97BG0</accession>
<reference evidence="2 3" key="1">
    <citation type="journal article" date="1999" name="Proc. Jpn. Acad.">
        <title>Determination of the complete genomic DNA sequence of Thermoplasma volvanium GSS1.</title>
        <authorList>
            <person name="Kawashima T."/>
            <person name="Yamamoto Y."/>
            <person name="Aramaki H."/>
            <person name="Nunoshiba T."/>
            <person name="Kawamoto T."/>
            <person name="Watanabe K."/>
            <person name="Yamazaki M."/>
            <person name="Kanehori K."/>
            <person name="Amano N."/>
            <person name="Ohya Y."/>
            <person name="Makino K."/>
            <person name="Suzuki M."/>
        </authorList>
    </citation>
    <scope>NUCLEOTIDE SEQUENCE [LARGE SCALE GENOMIC DNA]</scope>
    <source>
        <strain evidence="3">ATCC 51530 / DSM 4299 / JCM 9571 / NBRC 15438 / GSS1</strain>
    </source>
</reference>
<sequence>MQWLTFQWLEFIREYREKAKHNLSNSGMPEPDLKSLGIDTSYEHYLDAAGEVEYRFTEALSRRLRVDQDLIIPTVGGTEAIFIALSHLSSVSKRIHVPLPEYEPMFLVPESLGIETSKIESKVMPGRISKNESIAMTLPNNPTAQYSDRISLLDNVIHSEGLIYIDETFRDFLPSGTRPTLFDGSETMVVSGTMTKFYGLSNLRTGWIISSEHNVAGMRRIKDLTSINNASFSLYIAAQAIQKWNYFKEAEDNLINKNLRVAREYLEGLPGISYKEPEGAPFIFLSYSKNIESVKLAKLAVERYGILFAPGSFFGEEHHIRVCLTSNKPEEDFNVLKEFLKKEAV</sequence>
<evidence type="ECO:0000313" key="2">
    <source>
        <dbReference type="EMBL" id="BAB59638.1"/>
    </source>
</evidence>
<dbReference type="Pfam" id="PF00155">
    <property type="entry name" value="Aminotran_1_2"/>
    <property type="match status" value="1"/>
</dbReference>
<evidence type="ECO:0000259" key="1">
    <source>
        <dbReference type="Pfam" id="PF00155"/>
    </source>
</evidence>
<dbReference type="DNASU" id="1441012"/>
<reference evidence="2 3" key="2">
    <citation type="journal article" date="2000" name="Proc. Natl. Acad. Sci. U.S.A.">
        <title>Archaeal adaptation to higher temperatures revealed by genomic sequence of Thermoplasma volcanium.</title>
        <authorList>
            <person name="Kawashima T."/>
            <person name="Amano N."/>
            <person name="Koike H."/>
            <person name="Makino S."/>
            <person name="Higuchi S."/>
            <person name="Kawashima-Ohya Y."/>
            <person name="Watanabe K."/>
            <person name="Yamazaki M."/>
            <person name="Kanehori K."/>
            <person name="Kawamoto T."/>
            <person name="Nunoshiba T."/>
            <person name="Yamamoto Y."/>
            <person name="Aramaki H."/>
            <person name="Makino K."/>
            <person name="Suzuki M."/>
        </authorList>
    </citation>
    <scope>NUCLEOTIDE SEQUENCE [LARGE SCALE GENOMIC DNA]</scope>
    <source>
        <strain evidence="3">ATCC 51530 / DSM 4299 / JCM 9571 / NBRC 15438 / GSS1</strain>
    </source>
</reference>
<gene>
    <name evidence="2" type="ORF">TVG0480705</name>
</gene>
<feature type="domain" description="Aminotransferase class I/classII large" evidence="1">
    <location>
        <begin position="43"/>
        <end position="334"/>
    </location>
</feature>
<dbReference type="GeneID" id="1441012"/>
<dbReference type="PANTHER" id="PTHR43510:SF1">
    <property type="entry name" value="AMINOTRANSFERASE FUNCTION, HYPOTHETICAL (EUROFUNG)"/>
    <property type="match status" value="1"/>
</dbReference>
<dbReference type="STRING" id="273116.gene:9381278"/>
<dbReference type="AlphaFoldDB" id="Q97BG0"/>
<dbReference type="Gene3D" id="3.40.640.10">
    <property type="entry name" value="Type I PLP-dependent aspartate aminotransferase-like (Major domain)"/>
    <property type="match status" value="1"/>
</dbReference>
<evidence type="ECO:0000313" key="3">
    <source>
        <dbReference type="Proteomes" id="UP000001017"/>
    </source>
</evidence>
<dbReference type="eggNOG" id="arCOG04334">
    <property type="taxonomic scope" value="Archaea"/>
</dbReference>
<dbReference type="SMR" id="Q97BG0"/>
<dbReference type="HOGENOM" id="CLU_017584_4_4_2"/>
<dbReference type="GO" id="GO:0008483">
    <property type="term" value="F:transaminase activity"/>
    <property type="evidence" value="ECO:0007669"/>
    <property type="project" value="UniProtKB-KW"/>
</dbReference>
<name>Q97BG0_THEVO</name>
<dbReference type="Proteomes" id="UP000001017">
    <property type="component" value="Chromosome"/>
</dbReference>
<dbReference type="OrthoDB" id="33635at2157"/>
<organism evidence="2 3">
    <name type="scientific">Thermoplasma volcanium (strain ATCC 51530 / DSM 4299 / JCM 9571 / NBRC 15438 / GSS1)</name>
    <dbReference type="NCBI Taxonomy" id="273116"/>
    <lineage>
        <taxon>Archaea</taxon>
        <taxon>Methanobacteriati</taxon>
        <taxon>Thermoplasmatota</taxon>
        <taxon>Thermoplasmata</taxon>
        <taxon>Thermoplasmatales</taxon>
        <taxon>Thermoplasmataceae</taxon>
        <taxon>Thermoplasma</taxon>
    </lineage>
</organism>
<dbReference type="PANTHER" id="PTHR43510">
    <property type="entry name" value="AMINOTRANSFERASE FUNCTION, HYPOTHETICAL (EUROFUNG)"/>
    <property type="match status" value="1"/>
</dbReference>
<dbReference type="InterPro" id="IPR015422">
    <property type="entry name" value="PyrdxlP-dep_Trfase_small"/>
</dbReference>
<keyword evidence="3" id="KW-1185">Reference proteome</keyword>
<dbReference type="CDD" id="cd00609">
    <property type="entry name" value="AAT_like"/>
    <property type="match status" value="1"/>
</dbReference>
<dbReference type="InterPro" id="IPR015421">
    <property type="entry name" value="PyrdxlP-dep_Trfase_major"/>
</dbReference>
<proteinExistence type="predicted"/>
<dbReference type="PaxDb" id="273116-14324711"/>
<dbReference type="EMBL" id="BA000011">
    <property type="protein sequence ID" value="BAB59638.1"/>
    <property type="molecule type" value="Genomic_DNA"/>
</dbReference>
<dbReference type="KEGG" id="tvo:TVG0480705"/>
<keyword evidence="2" id="KW-0032">Aminotransferase</keyword>
<dbReference type="InterPro" id="IPR004839">
    <property type="entry name" value="Aminotransferase_I/II_large"/>
</dbReference>
<dbReference type="Gene3D" id="3.90.1150.10">
    <property type="entry name" value="Aspartate Aminotransferase, domain 1"/>
    <property type="match status" value="1"/>
</dbReference>
<keyword evidence="2" id="KW-0808">Transferase</keyword>
<protein>
    <submittedName>
        <fullName evidence="2">Aspartate aminotransferase</fullName>
    </submittedName>
</protein>
<dbReference type="GO" id="GO:0030170">
    <property type="term" value="F:pyridoxal phosphate binding"/>
    <property type="evidence" value="ECO:0007669"/>
    <property type="project" value="InterPro"/>
</dbReference>